<gene>
    <name evidence="1" type="ORF">Tci_589323</name>
</gene>
<protein>
    <submittedName>
        <fullName evidence="1">Uncharacterized protein</fullName>
    </submittedName>
</protein>
<evidence type="ECO:0000313" key="1">
    <source>
        <dbReference type="EMBL" id="GFA17351.1"/>
    </source>
</evidence>
<sequence>SNIFEQSSNLEDIVSSNGPSKALLKRYDDSTNEDIEEFMFSKCRGKKLQMPKKPNLTVIVKSHVPIKNCMLGLANVETQDCIVKRSFGVKKPRSCINKAKGKRKLI</sequence>
<name>A0A699J7D4_TANCI</name>
<reference evidence="1" key="1">
    <citation type="journal article" date="2019" name="Sci. Rep.">
        <title>Draft genome of Tanacetum cinerariifolium, the natural source of mosquito coil.</title>
        <authorList>
            <person name="Yamashiro T."/>
            <person name="Shiraishi A."/>
            <person name="Satake H."/>
            <person name="Nakayama K."/>
        </authorList>
    </citation>
    <scope>NUCLEOTIDE SEQUENCE</scope>
</reference>
<accession>A0A699J7D4</accession>
<proteinExistence type="predicted"/>
<comment type="caution">
    <text evidence="1">The sequence shown here is derived from an EMBL/GenBank/DDBJ whole genome shotgun (WGS) entry which is preliminary data.</text>
</comment>
<dbReference type="EMBL" id="BKCJ010380365">
    <property type="protein sequence ID" value="GFA17351.1"/>
    <property type="molecule type" value="Genomic_DNA"/>
</dbReference>
<feature type="non-terminal residue" evidence="1">
    <location>
        <position position="1"/>
    </location>
</feature>
<dbReference type="AlphaFoldDB" id="A0A699J7D4"/>
<organism evidence="1">
    <name type="scientific">Tanacetum cinerariifolium</name>
    <name type="common">Dalmatian daisy</name>
    <name type="synonym">Chrysanthemum cinerariifolium</name>
    <dbReference type="NCBI Taxonomy" id="118510"/>
    <lineage>
        <taxon>Eukaryota</taxon>
        <taxon>Viridiplantae</taxon>
        <taxon>Streptophyta</taxon>
        <taxon>Embryophyta</taxon>
        <taxon>Tracheophyta</taxon>
        <taxon>Spermatophyta</taxon>
        <taxon>Magnoliopsida</taxon>
        <taxon>eudicotyledons</taxon>
        <taxon>Gunneridae</taxon>
        <taxon>Pentapetalae</taxon>
        <taxon>asterids</taxon>
        <taxon>campanulids</taxon>
        <taxon>Asterales</taxon>
        <taxon>Asteraceae</taxon>
        <taxon>Asteroideae</taxon>
        <taxon>Anthemideae</taxon>
        <taxon>Anthemidinae</taxon>
        <taxon>Tanacetum</taxon>
    </lineage>
</organism>